<dbReference type="SUPFAM" id="SSF51391">
    <property type="entry name" value="Thiamin phosphate synthase"/>
    <property type="match status" value="1"/>
</dbReference>
<evidence type="ECO:0000256" key="5">
    <source>
        <dbReference type="ARBA" id="ARBA00022977"/>
    </source>
</evidence>
<evidence type="ECO:0000256" key="4">
    <source>
        <dbReference type="ARBA" id="ARBA00022842"/>
    </source>
</evidence>
<keyword evidence="2 9" id="KW-0808">Transferase</keyword>
<dbReference type="GO" id="GO:0009228">
    <property type="term" value="P:thiamine biosynthetic process"/>
    <property type="evidence" value="ECO:0007669"/>
    <property type="project" value="UniProtKB-KW"/>
</dbReference>
<keyword evidence="3 9" id="KW-0479">Metal-binding</keyword>
<feature type="binding site" evidence="9">
    <location>
        <position position="147"/>
    </location>
    <ligand>
        <name>4-amino-2-methyl-5-(diphosphooxymethyl)pyrimidine</name>
        <dbReference type="ChEBI" id="CHEBI:57841"/>
    </ligand>
</feature>
<dbReference type="Gene3D" id="3.20.20.70">
    <property type="entry name" value="Aldolase class I"/>
    <property type="match status" value="1"/>
</dbReference>
<dbReference type="Proteomes" id="UP000325393">
    <property type="component" value="Chromosome"/>
</dbReference>
<dbReference type="FunFam" id="3.20.20.70:FF:000096">
    <property type="entry name" value="Thiamine-phosphate synthase"/>
    <property type="match status" value="1"/>
</dbReference>
<evidence type="ECO:0000256" key="10">
    <source>
        <dbReference type="RuleBase" id="RU003826"/>
    </source>
</evidence>
<proteinExistence type="inferred from homology"/>
<dbReference type="PANTHER" id="PTHR20857">
    <property type="entry name" value="THIAMINE-PHOSPHATE PYROPHOSPHORYLASE"/>
    <property type="match status" value="1"/>
</dbReference>
<feature type="binding site" evidence="9">
    <location>
        <position position="79"/>
    </location>
    <ligand>
        <name>Mg(2+)</name>
        <dbReference type="ChEBI" id="CHEBI:18420"/>
    </ligand>
</feature>
<comment type="similarity">
    <text evidence="9 10">Belongs to the thiamine-phosphate synthase family.</text>
</comment>
<comment type="catalytic activity">
    <reaction evidence="6 9 10">
        <text>4-methyl-5-(2-phosphooxyethyl)-thiazole + 4-amino-2-methyl-5-(diphosphooxymethyl)pyrimidine + H(+) = thiamine phosphate + diphosphate</text>
        <dbReference type="Rhea" id="RHEA:22328"/>
        <dbReference type="ChEBI" id="CHEBI:15378"/>
        <dbReference type="ChEBI" id="CHEBI:33019"/>
        <dbReference type="ChEBI" id="CHEBI:37575"/>
        <dbReference type="ChEBI" id="CHEBI:57841"/>
        <dbReference type="ChEBI" id="CHEBI:58296"/>
        <dbReference type="EC" id="2.5.1.3"/>
    </reaction>
</comment>
<dbReference type="GO" id="GO:0000287">
    <property type="term" value="F:magnesium ion binding"/>
    <property type="evidence" value="ECO:0007669"/>
    <property type="project" value="UniProtKB-UniRule"/>
</dbReference>
<dbReference type="AlphaFoldDB" id="A0A5P5ZKA5"/>
<dbReference type="GO" id="GO:0009229">
    <property type="term" value="P:thiamine diphosphate biosynthetic process"/>
    <property type="evidence" value="ECO:0007669"/>
    <property type="project" value="UniProtKB-UniRule"/>
</dbReference>
<evidence type="ECO:0000256" key="2">
    <source>
        <dbReference type="ARBA" id="ARBA00022679"/>
    </source>
</evidence>
<dbReference type="HAMAP" id="MF_00097">
    <property type="entry name" value="TMP_synthase"/>
    <property type="match status" value="1"/>
</dbReference>
<comment type="catalytic activity">
    <reaction evidence="8 9 10">
        <text>2-[(2R,5Z)-2-carboxy-4-methylthiazol-5(2H)-ylidene]ethyl phosphate + 4-amino-2-methyl-5-(diphosphooxymethyl)pyrimidine + 2 H(+) = thiamine phosphate + CO2 + diphosphate</text>
        <dbReference type="Rhea" id="RHEA:47844"/>
        <dbReference type="ChEBI" id="CHEBI:15378"/>
        <dbReference type="ChEBI" id="CHEBI:16526"/>
        <dbReference type="ChEBI" id="CHEBI:33019"/>
        <dbReference type="ChEBI" id="CHEBI:37575"/>
        <dbReference type="ChEBI" id="CHEBI:57841"/>
        <dbReference type="ChEBI" id="CHEBI:62899"/>
        <dbReference type="EC" id="2.5.1.3"/>
    </reaction>
</comment>
<dbReference type="NCBIfam" id="TIGR00693">
    <property type="entry name" value="thiE"/>
    <property type="match status" value="1"/>
</dbReference>
<evidence type="ECO:0000256" key="8">
    <source>
        <dbReference type="ARBA" id="ARBA00047883"/>
    </source>
</evidence>
<dbReference type="InterPro" id="IPR013785">
    <property type="entry name" value="Aldolase_TIM"/>
</dbReference>
<dbReference type="GeneID" id="78212893"/>
<evidence type="ECO:0000313" key="13">
    <source>
        <dbReference type="EMBL" id="QFG51884.1"/>
    </source>
</evidence>
<feature type="binding site" evidence="9">
    <location>
        <position position="78"/>
    </location>
    <ligand>
        <name>4-amino-2-methyl-5-(diphosphooxymethyl)pyrimidine</name>
        <dbReference type="ChEBI" id="CHEBI:57841"/>
    </ligand>
</feature>
<evidence type="ECO:0000256" key="6">
    <source>
        <dbReference type="ARBA" id="ARBA00047334"/>
    </source>
</evidence>
<evidence type="ECO:0000256" key="3">
    <source>
        <dbReference type="ARBA" id="ARBA00022723"/>
    </source>
</evidence>
<dbReference type="EMBL" id="CP044496">
    <property type="protein sequence ID" value="QFG51884.1"/>
    <property type="molecule type" value="Genomic_DNA"/>
</dbReference>
<feature type="binding site" evidence="9">
    <location>
        <begin position="42"/>
        <end position="46"/>
    </location>
    <ligand>
        <name>4-amino-2-methyl-5-(diphosphooxymethyl)pyrimidine</name>
        <dbReference type="ChEBI" id="CHEBI:57841"/>
    </ligand>
</feature>
<dbReference type="InterPro" id="IPR036206">
    <property type="entry name" value="ThiamineP_synth_sf"/>
</dbReference>
<organism evidence="13 14">
    <name type="scientific">Lactobacillus acetotolerans</name>
    <dbReference type="NCBI Taxonomy" id="1600"/>
    <lineage>
        <taxon>Bacteria</taxon>
        <taxon>Bacillati</taxon>
        <taxon>Bacillota</taxon>
        <taxon>Bacilli</taxon>
        <taxon>Lactobacillales</taxon>
        <taxon>Lactobacillaceae</taxon>
        <taxon>Lactobacillus</taxon>
    </lineage>
</organism>
<evidence type="ECO:0000313" key="14">
    <source>
        <dbReference type="Proteomes" id="UP000325393"/>
    </source>
</evidence>
<feature type="domain" description="Thiamine phosphate synthase/TenI" evidence="12">
    <location>
        <begin position="10"/>
        <end position="198"/>
    </location>
</feature>
<keyword evidence="4 9" id="KW-0460">Magnesium</keyword>
<comment type="catalytic activity">
    <reaction evidence="7 9 10">
        <text>2-(2-carboxy-4-methylthiazol-5-yl)ethyl phosphate + 4-amino-2-methyl-5-(diphosphooxymethyl)pyrimidine + 2 H(+) = thiamine phosphate + CO2 + diphosphate</text>
        <dbReference type="Rhea" id="RHEA:47848"/>
        <dbReference type="ChEBI" id="CHEBI:15378"/>
        <dbReference type="ChEBI" id="CHEBI:16526"/>
        <dbReference type="ChEBI" id="CHEBI:33019"/>
        <dbReference type="ChEBI" id="CHEBI:37575"/>
        <dbReference type="ChEBI" id="CHEBI:57841"/>
        <dbReference type="ChEBI" id="CHEBI:62890"/>
        <dbReference type="EC" id="2.5.1.3"/>
    </reaction>
</comment>
<keyword evidence="5 9" id="KW-0784">Thiamine biosynthesis</keyword>
<gene>
    <name evidence="9 13" type="primary">thiE</name>
    <name evidence="13" type="ORF">LA749_07820</name>
</gene>
<dbReference type="InterPro" id="IPR034291">
    <property type="entry name" value="TMP_synthase"/>
</dbReference>
<accession>A0A5P5ZKA5</accession>
<dbReference type="InterPro" id="IPR022998">
    <property type="entry name" value="ThiamineP_synth_TenI"/>
</dbReference>
<comment type="pathway">
    <text evidence="1 9 11">Cofactor biosynthesis; thiamine diphosphate biosynthesis; thiamine phosphate from 4-amino-2-methyl-5-diphosphomethylpyrimidine and 4-methyl-5-(2-phosphoethyl)-thiazole: step 1/1.</text>
</comment>
<feature type="binding site" evidence="9">
    <location>
        <position position="116"/>
    </location>
    <ligand>
        <name>4-amino-2-methyl-5-(diphosphooxymethyl)pyrimidine</name>
        <dbReference type="ChEBI" id="CHEBI:57841"/>
    </ligand>
</feature>
<feature type="binding site" evidence="9">
    <location>
        <begin position="195"/>
        <end position="196"/>
    </location>
    <ligand>
        <name>2-[(2R,5Z)-2-carboxy-4-methylthiazol-5(2H)-ylidene]ethyl phosphate</name>
        <dbReference type="ChEBI" id="CHEBI:62899"/>
    </ligand>
</feature>
<dbReference type="PANTHER" id="PTHR20857:SF15">
    <property type="entry name" value="THIAMINE-PHOSPHATE SYNTHASE"/>
    <property type="match status" value="1"/>
</dbReference>
<evidence type="ECO:0000256" key="7">
    <source>
        <dbReference type="ARBA" id="ARBA00047851"/>
    </source>
</evidence>
<feature type="binding site" evidence="9">
    <location>
        <begin position="144"/>
        <end position="146"/>
    </location>
    <ligand>
        <name>2-[(2R,5Z)-2-carboxy-4-methylthiazol-5(2H)-ylidene]ethyl phosphate</name>
        <dbReference type="ChEBI" id="CHEBI:62899"/>
    </ligand>
</feature>
<dbReference type="Pfam" id="PF02581">
    <property type="entry name" value="TMP-TENI"/>
    <property type="match status" value="1"/>
</dbReference>
<name>A0A5P5ZKA5_9LACO</name>
<protein>
    <recommendedName>
        <fullName evidence="9">Thiamine-phosphate synthase</fullName>
        <shortName evidence="9">TP synthase</shortName>
        <shortName evidence="9">TPS</shortName>
        <ecNumber evidence="9">2.5.1.3</ecNumber>
    </recommendedName>
    <alternativeName>
        <fullName evidence="9">Thiamine-phosphate pyrophosphorylase</fullName>
        <shortName evidence="9">TMP pyrophosphorylase</shortName>
        <shortName evidence="9">TMP-PPase</shortName>
    </alternativeName>
</protein>
<dbReference type="RefSeq" id="WP_056970925.1">
    <property type="nucleotide sequence ID" value="NZ_CP044496.1"/>
</dbReference>
<feature type="binding site" evidence="9">
    <location>
        <position position="175"/>
    </location>
    <ligand>
        <name>2-[(2R,5Z)-2-carboxy-4-methylthiazol-5(2H)-ylidene]ethyl phosphate</name>
        <dbReference type="ChEBI" id="CHEBI:62899"/>
    </ligand>
</feature>
<comment type="cofactor">
    <cofactor evidence="9">
        <name>Mg(2+)</name>
        <dbReference type="ChEBI" id="CHEBI:18420"/>
    </cofactor>
    <text evidence="9">Binds 1 Mg(2+) ion per subunit.</text>
</comment>
<dbReference type="CDD" id="cd00564">
    <property type="entry name" value="TMP_TenI"/>
    <property type="match status" value="1"/>
</dbReference>
<sequence length="216" mass="23350">MKFKPEMLQLYFIVGTQDTNNDSEKLLRLVKEALDSGATAIQYREKGSNSYLNTEEKINLGKKIHHLTKKAGVPLFVDDDYDLARAINAEGIHVGQSDTDPRVIYRKSPDLIIGLSVHNLAELKASQPALKVVDYLGTGSVYVTTSKKEEIPPVGVSGVKKVAENTNLPIVAIGGIQEDNVATLKDAPIAGIATISAITKSNNVARTVKVLKQGGR</sequence>
<dbReference type="GO" id="GO:0004789">
    <property type="term" value="F:thiamine-phosphate diphosphorylase activity"/>
    <property type="evidence" value="ECO:0007669"/>
    <property type="project" value="UniProtKB-UniRule"/>
</dbReference>
<dbReference type="EC" id="2.5.1.3" evidence="9"/>
<reference evidence="13 14" key="1">
    <citation type="submission" date="2019-09" db="EMBL/GenBank/DDBJ databases">
        <title>Genome sequencing of Lactobacillus acetotolerans.</title>
        <authorList>
            <person name="Kim K."/>
        </authorList>
    </citation>
    <scope>NUCLEOTIDE SEQUENCE [LARGE SCALE GENOMIC DNA]</scope>
    <source>
        <strain evidence="13 14">LA749</strain>
    </source>
</reference>
<dbReference type="GO" id="GO:0005737">
    <property type="term" value="C:cytoplasm"/>
    <property type="evidence" value="ECO:0007669"/>
    <property type="project" value="TreeGrafter"/>
</dbReference>
<feature type="binding site" evidence="9">
    <location>
        <position position="98"/>
    </location>
    <ligand>
        <name>Mg(2+)</name>
        <dbReference type="ChEBI" id="CHEBI:18420"/>
    </ligand>
</feature>
<dbReference type="UniPathway" id="UPA00060">
    <property type="reaction ID" value="UER00141"/>
</dbReference>
<evidence type="ECO:0000256" key="1">
    <source>
        <dbReference type="ARBA" id="ARBA00005165"/>
    </source>
</evidence>
<comment type="function">
    <text evidence="9">Condenses 4-methyl-5-(beta-hydroxyethyl)thiazole monophosphate (THZ-P) and 2-methyl-4-amino-5-hydroxymethyl pyrimidine pyrophosphate (HMP-PP) to form thiamine monophosphate (TMP).</text>
</comment>
<evidence type="ECO:0000256" key="11">
    <source>
        <dbReference type="RuleBase" id="RU004253"/>
    </source>
</evidence>
<evidence type="ECO:0000259" key="12">
    <source>
        <dbReference type="Pfam" id="PF02581"/>
    </source>
</evidence>
<evidence type="ECO:0000256" key="9">
    <source>
        <dbReference type="HAMAP-Rule" id="MF_00097"/>
    </source>
</evidence>